<gene>
    <name evidence="2" type="ORF">ERS007739_04772</name>
</gene>
<proteinExistence type="predicted"/>
<feature type="compositionally biased region" description="Pro residues" evidence="1">
    <location>
        <begin position="25"/>
        <end position="35"/>
    </location>
</feature>
<evidence type="ECO:0000313" key="2">
    <source>
        <dbReference type="EMBL" id="CPA69767.1"/>
    </source>
</evidence>
<evidence type="ECO:0000313" key="3">
    <source>
        <dbReference type="Proteomes" id="UP000039021"/>
    </source>
</evidence>
<dbReference type="AlphaFoldDB" id="A0A916LFZ1"/>
<evidence type="ECO:0000256" key="1">
    <source>
        <dbReference type="SAM" id="MobiDB-lite"/>
    </source>
</evidence>
<feature type="region of interest" description="Disordered" evidence="1">
    <location>
        <begin position="1"/>
        <end position="35"/>
    </location>
</feature>
<dbReference type="EMBL" id="CSBK01003206">
    <property type="protein sequence ID" value="CPA69767.1"/>
    <property type="molecule type" value="Genomic_DNA"/>
</dbReference>
<dbReference type="Proteomes" id="UP000039021">
    <property type="component" value="Unassembled WGS sequence"/>
</dbReference>
<name>A0A916LFZ1_MYCTX</name>
<organism evidence="2 3">
    <name type="scientific">Mycobacterium tuberculosis</name>
    <dbReference type="NCBI Taxonomy" id="1773"/>
    <lineage>
        <taxon>Bacteria</taxon>
        <taxon>Bacillati</taxon>
        <taxon>Actinomycetota</taxon>
        <taxon>Actinomycetes</taxon>
        <taxon>Mycobacteriales</taxon>
        <taxon>Mycobacteriaceae</taxon>
        <taxon>Mycobacterium</taxon>
        <taxon>Mycobacterium tuberculosis complex</taxon>
    </lineage>
</organism>
<sequence>MLNSPDMPEPKFSTPECSVPALKTPEPPPSNADGA</sequence>
<comment type="caution">
    <text evidence="2">The sequence shown here is derived from an EMBL/GenBank/DDBJ whole genome shotgun (WGS) entry which is preliminary data.</text>
</comment>
<accession>A0A916LFZ1</accession>
<reference evidence="3" key="1">
    <citation type="submission" date="2015-03" db="EMBL/GenBank/DDBJ databases">
        <authorList>
            <consortium name="Pathogen Informatics"/>
        </authorList>
    </citation>
    <scope>NUCLEOTIDE SEQUENCE [LARGE SCALE GENOMIC DNA]</scope>
    <source>
        <strain evidence="3">N09902308</strain>
    </source>
</reference>
<protein>
    <submittedName>
        <fullName evidence="2">Uncharacterized protein</fullName>
    </submittedName>
</protein>